<reference evidence="7" key="2">
    <citation type="submission" date="2021-11" db="EMBL/GenBank/DDBJ databases">
        <authorList>
            <consortium name="Genoscope - CEA"/>
            <person name="William W."/>
        </authorList>
    </citation>
    <scope>NUCLEOTIDE SEQUENCE</scope>
</reference>
<reference evidence="6" key="1">
    <citation type="submission" date="2021-01" db="EMBL/GenBank/DDBJ databases">
        <authorList>
            <person name="Corre E."/>
            <person name="Pelletier E."/>
            <person name="Niang G."/>
            <person name="Scheremetjew M."/>
            <person name="Finn R."/>
            <person name="Kale V."/>
            <person name="Holt S."/>
            <person name="Cochrane G."/>
            <person name="Meng A."/>
            <person name="Brown T."/>
            <person name="Cohen L."/>
        </authorList>
    </citation>
    <scope>NUCLEOTIDE SEQUENCE</scope>
    <source>
        <strain evidence="6">CCMP1756</strain>
    </source>
</reference>
<evidence type="ECO:0000256" key="4">
    <source>
        <dbReference type="ARBA" id="ARBA00023242"/>
    </source>
</evidence>
<dbReference type="EMBL" id="HBIW01014043">
    <property type="protein sequence ID" value="CAE0696627.1"/>
    <property type="molecule type" value="Transcribed_RNA"/>
</dbReference>
<dbReference type="SUPFAM" id="SSF54695">
    <property type="entry name" value="POZ domain"/>
    <property type="match status" value="1"/>
</dbReference>
<accession>A0A6U1KLA4</accession>
<evidence type="ECO:0000313" key="7">
    <source>
        <dbReference type="EMBL" id="CAH0380302.1"/>
    </source>
</evidence>
<dbReference type="AlphaFoldDB" id="A0A6U1KLA4"/>
<evidence type="ECO:0000256" key="2">
    <source>
        <dbReference type="ARBA" id="ARBA00009993"/>
    </source>
</evidence>
<protein>
    <recommendedName>
        <fullName evidence="3">Elongin-C</fullName>
    </recommendedName>
</protein>
<keyword evidence="8" id="KW-1185">Reference proteome</keyword>
<gene>
    <name evidence="6" type="ORF">PCAL00307_LOCUS12063</name>
    <name evidence="7" type="ORF">PECAL_6P19460</name>
</gene>
<dbReference type="SMART" id="SM00512">
    <property type="entry name" value="Skp1"/>
    <property type="match status" value="1"/>
</dbReference>
<dbReference type="PANTHER" id="PTHR20648">
    <property type="entry name" value="ELONGIN-C"/>
    <property type="match status" value="1"/>
</dbReference>
<dbReference type="InterPro" id="IPR039948">
    <property type="entry name" value="ELC1"/>
</dbReference>
<evidence type="ECO:0000256" key="3">
    <source>
        <dbReference type="ARBA" id="ARBA00021347"/>
    </source>
</evidence>
<evidence type="ECO:0000313" key="6">
    <source>
        <dbReference type="EMBL" id="CAE0696627.1"/>
    </source>
</evidence>
<dbReference type="GO" id="GO:0005634">
    <property type="term" value="C:nucleus"/>
    <property type="evidence" value="ECO:0007669"/>
    <property type="project" value="UniProtKB-SubCell"/>
</dbReference>
<proteinExistence type="inferred from homology"/>
<evidence type="ECO:0000256" key="1">
    <source>
        <dbReference type="ARBA" id="ARBA00004123"/>
    </source>
</evidence>
<dbReference type="CDD" id="cd18321">
    <property type="entry name" value="BTB_POZ_EloC"/>
    <property type="match status" value="1"/>
</dbReference>
<comment type="similarity">
    <text evidence="2">Belongs to the SKP1 family.</text>
</comment>
<dbReference type="FunFam" id="3.30.710.10:FF:000035">
    <property type="entry name" value="Elongin C transcription elongation factor"/>
    <property type="match status" value="1"/>
</dbReference>
<dbReference type="InterPro" id="IPR001232">
    <property type="entry name" value="SKP1-like"/>
</dbReference>
<organism evidence="6">
    <name type="scientific">Pelagomonas calceolata</name>
    <dbReference type="NCBI Taxonomy" id="35677"/>
    <lineage>
        <taxon>Eukaryota</taxon>
        <taxon>Sar</taxon>
        <taxon>Stramenopiles</taxon>
        <taxon>Ochrophyta</taxon>
        <taxon>Pelagophyceae</taxon>
        <taxon>Pelagomonadales</taxon>
        <taxon>Pelagomonadaceae</taxon>
        <taxon>Pelagomonas</taxon>
    </lineage>
</organism>
<evidence type="ECO:0000313" key="8">
    <source>
        <dbReference type="Proteomes" id="UP000789595"/>
    </source>
</evidence>
<keyword evidence="4" id="KW-0539">Nucleus</keyword>
<feature type="domain" description="SKP1 component POZ" evidence="5">
    <location>
        <begin position="27"/>
        <end position="86"/>
    </location>
</feature>
<dbReference type="GO" id="GO:0006511">
    <property type="term" value="P:ubiquitin-dependent protein catabolic process"/>
    <property type="evidence" value="ECO:0007669"/>
    <property type="project" value="InterPro"/>
</dbReference>
<dbReference type="Pfam" id="PF03931">
    <property type="entry name" value="Skp1_POZ"/>
    <property type="match status" value="1"/>
</dbReference>
<dbReference type="Gene3D" id="3.30.710.10">
    <property type="entry name" value="Potassium Channel Kv1.1, Chain A"/>
    <property type="match status" value="1"/>
</dbReference>
<comment type="subcellular location">
    <subcellularLocation>
        <location evidence="1">Nucleus</location>
    </subcellularLocation>
</comment>
<evidence type="ECO:0000259" key="5">
    <source>
        <dbReference type="Pfam" id="PF03931"/>
    </source>
</evidence>
<dbReference type="EMBL" id="CAKKNE010000006">
    <property type="protein sequence ID" value="CAH0380302.1"/>
    <property type="molecule type" value="Genomic_DNA"/>
</dbReference>
<dbReference type="InterPro" id="IPR011333">
    <property type="entry name" value="SKP1/BTB/POZ_sf"/>
</dbReference>
<dbReference type="InterPro" id="IPR016073">
    <property type="entry name" value="Skp1_comp_POZ"/>
</dbReference>
<dbReference type="Proteomes" id="UP000789595">
    <property type="component" value="Unassembled WGS sequence"/>
</dbReference>
<name>A0A6U1KLA4_9STRA</name>
<sequence>MADDAAGPGSLADAVGAAVDDAAPSQYVKLISAEGHEFFVDRQCAQTSGTIKAMLSGSFTESSGEIKFPEISTPILEKVIQYFYYKASYKNSQVRIPEFAIEPEVALELLMAANFLDC</sequence>
<dbReference type="OrthoDB" id="249087at2759"/>